<dbReference type="InterPro" id="IPR017871">
    <property type="entry name" value="ABC_transporter-like_CS"/>
</dbReference>
<feature type="domain" description="ABC transporter" evidence="8">
    <location>
        <begin position="2"/>
        <end position="203"/>
    </location>
</feature>
<evidence type="ECO:0000256" key="7">
    <source>
        <dbReference type="ARBA" id="ARBA00023136"/>
    </source>
</evidence>
<dbReference type="SUPFAM" id="SSF52540">
    <property type="entry name" value="P-loop containing nucleoside triphosphate hydrolases"/>
    <property type="match status" value="1"/>
</dbReference>
<keyword evidence="4" id="KW-0201">Cytochrome c-type biogenesis</keyword>
<dbReference type="NCBIfam" id="NF010061">
    <property type="entry name" value="PRK13538.1"/>
    <property type="match status" value="1"/>
</dbReference>
<dbReference type="InterPro" id="IPR003593">
    <property type="entry name" value="AAA+_ATPase"/>
</dbReference>
<keyword evidence="6" id="KW-1278">Translocase</keyword>
<evidence type="ECO:0000256" key="3">
    <source>
        <dbReference type="ARBA" id="ARBA00022741"/>
    </source>
</evidence>
<proteinExistence type="predicted"/>
<dbReference type="Proteomes" id="UP000070578">
    <property type="component" value="Unassembled WGS sequence"/>
</dbReference>
<evidence type="ECO:0000313" key="10">
    <source>
        <dbReference type="Proteomes" id="UP000070578"/>
    </source>
</evidence>
<dbReference type="PANTHER" id="PTHR43499:SF1">
    <property type="entry name" value="ABC TRANSPORTER I FAMILY MEMBER 1"/>
    <property type="match status" value="1"/>
</dbReference>
<evidence type="ECO:0000256" key="2">
    <source>
        <dbReference type="ARBA" id="ARBA00022475"/>
    </source>
</evidence>
<evidence type="ECO:0000256" key="6">
    <source>
        <dbReference type="ARBA" id="ARBA00022967"/>
    </source>
</evidence>
<name>A0A139BV40_9PROT</name>
<dbReference type="GO" id="GO:0022857">
    <property type="term" value="F:transmembrane transporter activity"/>
    <property type="evidence" value="ECO:0007669"/>
    <property type="project" value="InterPro"/>
</dbReference>
<reference evidence="9 10" key="2">
    <citation type="submission" date="2016-03" db="EMBL/GenBank/DDBJ databases">
        <title>New uncultured bacterium of the family Gallionellaceae from acid mine drainage: description and reconstruction of genome based on metagenomic analysis of microbial community.</title>
        <authorList>
            <person name="Kadnikov V."/>
            <person name="Ivasenko D."/>
            <person name="Beletsky A."/>
            <person name="Mardanov A."/>
            <person name="Danilova E."/>
            <person name="Pimenov N."/>
            <person name="Karnachuk O."/>
            <person name="Ravin N."/>
        </authorList>
    </citation>
    <scope>NUCLEOTIDE SEQUENCE [LARGE SCALE GENOMIC DNA]</scope>
    <source>
        <strain evidence="9">ShG14-8</strain>
    </source>
</reference>
<protein>
    <submittedName>
        <fullName evidence="9">Cytochrome c biogenesis ATP-binding export protein CcmA</fullName>
    </submittedName>
</protein>
<keyword evidence="5 9" id="KW-0067">ATP-binding</keyword>
<dbReference type="SMART" id="SM00382">
    <property type="entry name" value="AAA"/>
    <property type="match status" value="1"/>
</dbReference>
<dbReference type="InterPro" id="IPR027417">
    <property type="entry name" value="P-loop_NTPase"/>
</dbReference>
<dbReference type="GO" id="GO:0016887">
    <property type="term" value="F:ATP hydrolysis activity"/>
    <property type="evidence" value="ECO:0007669"/>
    <property type="project" value="InterPro"/>
</dbReference>
<dbReference type="PANTHER" id="PTHR43499">
    <property type="entry name" value="ABC TRANSPORTER I FAMILY MEMBER 1"/>
    <property type="match status" value="1"/>
</dbReference>
<comment type="caution">
    <text evidence="9">The sequence shown here is derived from an EMBL/GenBank/DDBJ whole genome shotgun (WGS) entry which is preliminary data.</text>
</comment>
<dbReference type="PATRIC" id="fig|1796491.3.peg.1119"/>
<dbReference type="AlphaFoldDB" id="A0A139BV40"/>
<accession>A0A139BV40</accession>
<keyword evidence="7" id="KW-0472">Membrane</keyword>
<dbReference type="NCBIfam" id="TIGR01189">
    <property type="entry name" value="ccmA"/>
    <property type="match status" value="1"/>
</dbReference>
<dbReference type="EMBL" id="LSLI01000017">
    <property type="protein sequence ID" value="KXS32859.1"/>
    <property type="molecule type" value="Genomic_DNA"/>
</dbReference>
<reference evidence="9 10" key="1">
    <citation type="submission" date="2016-02" db="EMBL/GenBank/DDBJ databases">
        <authorList>
            <person name="Wen L."/>
            <person name="He K."/>
            <person name="Yang H."/>
        </authorList>
    </citation>
    <scope>NUCLEOTIDE SEQUENCE [LARGE SCALE GENOMIC DNA]</scope>
    <source>
        <strain evidence="9">ShG14-8</strain>
    </source>
</reference>
<sequence>MLEVSNLACSRGDHRLFYGLSFSLKPGQIMQLQGENGSGKTTLLRALCGFMMPDEGEVLWRSENIRHLGEDYCSEILYLGHLNAIKDELSAVENLCISAGLSGFVLKENDAIAALRHMGLRGREALPAKVLSQGQRRRVALARLMVSDAKLWILDEPLTALDVGAVALIQGLIAEHLENQGMVIFTTHQPFRVAGMEMHSLSLS</sequence>
<gene>
    <name evidence="9" type="ORF">AWT59_1020</name>
</gene>
<dbReference type="Gene3D" id="3.40.50.300">
    <property type="entry name" value="P-loop containing nucleotide triphosphate hydrolases"/>
    <property type="match status" value="1"/>
</dbReference>
<evidence type="ECO:0000259" key="8">
    <source>
        <dbReference type="PROSITE" id="PS50893"/>
    </source>
</evidence>
<keyword evidence="3" id="KW-0547">Nucleotide-binding</keyword>
<dbReference type="GO" id="GO:0005524">
    <property type="term" value="F:ATP binding"/>
    <property type="evidence" value="ECO:0007669"/>
    <property type="project" value="UniProtKB-KW"/>
</dbReference>
<dbReference type="InterPro" id="IPR003439">
    <property type="entry name" value="ABC_transporter-like_ATP-bd"/>
</dbReference>
<dbReference type="Pfam" id="PF00005">
    <property type="entry name" value="ABC_tran"/>
    <property type="match status" value="1"/>
</dbReference>
<evidence type="ECO:0000256" key="1">
    <source>
        <dbReference type="ARBA" id="ARBA00022448"/>
    </source>
</evidence>
<dbReference type="PROSITE" id="PS00211">
    <property type="entry name" value="ABC_TRANSPORTER_1"/>
    <property type="match status" value="1"/>
</dbReference>
<evidence type="ECO:0000313" key="9">
    <source>
        <dbReference type="EMBL" id="KXS32859.1"/>
    </source>
</evidence>
<organism evidence="9 10">
    <name type="scientific">Candidatus Gallionella acididurans</name>
    <dbReference type="NCBI Taxonomy" id="1796491"/>
    <lineage>
        <taxon>Bacteria</taxon>
        <taxon>Pseudomonadati</taxon>
        <taxon>Pseudomonadota</taxon>
        <taxon>Betaproteobacteria</taxon>
        <taxon>Nitrosomonadales</taxon>
        <taxon>Gallionellaceae</taxon>
        <taxon>Gallionella</taxon>
    </lineage>
</organism>
<keyword evidence="2" id="KW-1003">Cell membrane</keyword>
<evidence type="ECO:0000256" key="5">
    <source>
        <dbReference type="ARBA" id="ARBA00022840"/>
    </source>
</evidence>
<dbReference type="InterPro" id="IPR005895">
    <property type="entry name" value="ABC_transptr_haem_export_CcmA"/>
</dbReference>
<evidence type="ECO:0000256" key="4">
    <source>
        <dbReference type="ARBA" id="ARBA00022748"/>
    </source>
</evidence>
<dbReference type="GO" id="GO:0017004">
    <property type="term" value="P:cytochrome complex assembly"/>
    <property type="evidence" value="ECO:0007669"/>
    <property type="project" value="UniProtKB-KW"/>
</dbReference>
<keyword evidence="1" id="KW-0813">Transport</keyword>
<dbReference type="PROSITE" id="PS50893">
    <property type="entry name" value="ABC_TRANSPORTER_2"/>
    <property type="match status" value="1"/>
</dbReference>